<feature type="domain" description="ELP1 TPR" evidence="2">
    <location>
        <begin position="265"/>
        <end position="432"/>
    </location>
</feature>
<keyword evidence="5" id="KW-1185">Reference proteome</keyword>
<dbReference type="GO" id="GO:0005829">
    <property type="term" value="C:cytosol"/>
    <property type="evidence" value="ECO:0007669"/>
    <property type="project" value="TreeGrafter"/>
</dbReference>
<dbReference type="STRING" id="1344416.A0A139A5Q4"/>
<organism evidence="4 5">
    <name type="scientific">Gonapodya prolifera (strain JEL478)</name>
    <name type="common">Monoblepharis prolifera</name>
    <dbReference type="NCBI Taxonomy" id="1344416"/>
    <lineage>
        <taxon>Eukaryota</taxon>
        <taxon>Fungi</taxon>
        <taxon>Fungi incertae sedis</taxon>
        <taxon>Chytridiomycota</taxon>
        <taxon>Chytridiomycota incertae sedis</taxon>
        <taxon>Monoblepharidomycetes</taxon>
        <taxon>Monoblepharidales</taxon>
        <taxon>Gonapodyaceae</taxon>
        <taxon>Gonapodya</taxon>
    </lineage>
</organism>
<evidence type="ECO:0000259" key="2">
    <source>
        <dbReference type="Pfam" id="PF23878"/>
    </source>
</evidence>
<evidence type="ECO:0000259" key="3">
    <source>
        <dbReference type="Pfam" id="PF23925"/>
    </source>
</evidence>
<feature type="region of interest" description="Disordered" evidence="1">
    <location>
        <begin position="464"/>
        <end position="488"/>
    </location>
</feature>
<dbReference type="InterPro" id="IPR006849">
    <property type="entry name" value="Elp1"/>
</dbReference>
<sequence length="510" mass="58302">MEESHRRIERGATIVTAVQGGLAVILQMPRGNLETIYPRALAIIALQKKLDSSNYREALELCREHRISMNLLCDHNRTKFLEDSASFVSQVKKSWLKLGTVRLTNSDEDVTTTQYKMFYNNRTPTPQEDRTKVTAVCQKLCSVIQSLSSEEYIQTILTTFVKESPPCLEDTLTSIQYLRQMKGSKAADEATKYIVFLVDANTLFHVALGMYDFGLVVMIAQHSHKVNEIRNVVWSCWLTRFVCQWDPKEYLAFLSQLRTLDKPIQRFRIDDYLKRHSKTLKNLSEASQDHFSEALTYISRHKLHSVALDIFSEKSQPKEVLKLFSEPLVDGGQHCEAGISEQELRIMLTGVLRVLPGGNRELFEGLFWREAMASAHLAKQDKESIEKLCADMADELREDRRWNDAAELLHNYSEDVEGAVWSYCLGGNWEQATLAALSRGQEALVESVIKPALIDELERVSSGLGRDPNGQVSAHPQGKNRRKFERKKLSGMEGSQYEEEYLVTYFKKTF</sequence>
<name>A0A139A5Q4_GONPJ</name>
<accession>A0A139A5Q4</accession>
<dbReference type="GO" id="GO:0002926">
    <property type="term" value="P:tRNA wobble base 5-methoxycarbonylmethyl-2-thiouridinylation"/>
    <property type="evidence" value="ECO:0007669"/>
    <property type="project" value="TreeGrafter"/>
</dbReference>
<dbReference type="EMBL" id="KQ965791">
    <property type="protein sequence ID" value="KXS12071.1"/>
    <property type="molecule type" value="Genomic_DNA"/>
</dbReference>
<gene>
    <name evidence="4" type="ORF">M427DRAFT_46516</name>
</gene>
<dbReference type="InterPro" id="IPR056167">
    <property type="entry name" value="A-sol_ELP1"/>
</dbReference>
<dbReference type="PANTHER" id="PTHR12747:SF0">
    <property type="entry name" value="ELONGATOR COMPLEX PROTEIN 1"/>
    <property type="match status" value="1"/>
</dbReference>
<dbReference type="OMA" id="CADMADE"/>
<evidence type="ECO:0000313" key="5">
    <source>
        <dbReference type="Proteomes" id="UP000070544"/>
    </source>
</evidence>
<dbReference type="InterPro" id="IPR056166">
    <property type="entry name" value="TPR_ELP1"/>
</dbReference>
<dbReference type="GO" id="GO:0000049">
    <property type="term" value="F:tRNA binding"/>
    <property type="evidence" value="ECO:0007669"/>
    <property type="project" value="TreeGrafter"/>
</dbReference>
<dbReference type="OrthoDB" id="40048at2759"/>
<dbReference type="Pfam" id="PF23878">
    <property type="entry name" value="TPR_ELP1"/>
    <property type="match status" value="1"/>
</dbReference>
<dbReference type="AlphaFoldDB" id="A0A139A5Q4"/>
<protein>
    <submittedName>
        <fullName evidence="4">IKI3-domain-containing protein</fullName>
    </submittedName>
</protein>
<dbReference type="PANTHER" id="PTHR12747">
    <property type="entry name" value="ELONGATOR COMPLEX PROTEIN 1"/>
    <property type="match status" value="1"/>
</dbReference>
<evidence type="ECO:0000313" key="4">
    <source>
        <dbReference type="EMBL" id="KXS12071.1"/>
    </source>
</evidence>
<feature type="domain" description="ELP1 alpha-solenoid" evidence="3">
    <location>
        <begin position="39"/>
        <end position="225"/>
    </location>
</feature>
<reference evidence="4 5" key="1">
    <citation type="journal article" date="2015" name="Genome Biol. Evol.">
        <title>Phylogenomic analyses indicate that early fungi evolved digesting cell walls of algal ancestors of land plants.</title>
        <authorList>
            <person name="Chang Y."/>
            <person name="Wang S."/>
            <person name="Sekimoto S."/>
            <person name="Aerts A.L."/>
            <person name="Choi C."/>
            <person name="Clum A."/>
            <person name="LaButti K.M."/>
            <person name="Lindquist E.A."/>
            <person name="Yee Ngan C."/>
            <person name="Ohm R.A."/>
            <person name="Salamov A.A."/>
            <person name="Grigoriev I.V."/>
            <person name="Spatafora J.W."/>
            <person name="Berbee M.L."/>
        </authorList>
    </citation>
    <scope>NUCLEOTIDE SEQUENCE [LARGE SCALE GENOMIC DNA]</scope>
    <source>
        <strain evidence="4 5">JEL478</strain>
    </source>
</reference>
<dbReference type="Pfam" id="PF23925">
    <property type="entry name" value="A-sol_ELP1"/>
    <property type="match status" value="1"/>
</dbReference>
<proteinExistence type="predicted"/>
<evidence type="ECO:0000256" key="1">
    <source>
        <dbReference type="SAM" id="MobiDB-lite"/>
    </source>
</evidence>
<dbReference type="UniPathway" id="UPA00988"/>
<dbReference type="Proteomes" id="UP000070544">
    <property type="component" value="Unassembled WGS sequence"/>
</dbReference>
<dbReference type="GO" id="GO:0033588">
    <property type="term" value="C:elongator holoenzyme complex"/>
    <property type="evidence" value="ECO:0007669"/>
    <property type="project" value="InterPro"/>
</dbReference>